<reference evidence="1 2" key="1">
    <citation type="submission" date="2018-03" db="EMBL/GenBank/DDBJ databases">
        <title>Alkalicoccus saliphilus sp. nov., isolated from a mineral pool.</title>
        <authorList>
            <person name="Zhao B."/>
        </authorList>
    </citation>
    <scope>NUCLEOTIDE SEQUENCE [LARGE SCALE GENOMIC DNA]</scope>
    <source>
        <strain evidence="1 2">6AG</strain>
    </source>
</reference>
<organism evidence="1 2">
    <name type="scientific">Alkalicoccus saliphilus</name>
    <dbReference type="NCBI Taxonomy" id="200989"/>
    <lineage>
        <taxon>Bacteria</taxon>
        <taxon>Bacillati</taxon>
        <taxon>Bacillota</taxon>
        <taxon>Bacilli</taxon>
        <taxon>Bacillales</taxon>
        <taxon>Bacillaceae</taxon>
        <taxon>Alkalicoccus</taxon>
    </lineage>
</organism>
<evidence type="ECO:0000313" key="1">
    <source>
        <dbReference type="EMBL" id="PTL37794.1"/>
    </source>
</evidence>
<dbReference type="EMBL" id="PZJJ01000033">
    <property type="protein sequence ID" value="PTL37794.1"/>
    <property type="molecule type" value="Genomic_DNA"/>
</dbReference>
<gene>
    <name evidence="1" type="ORF">C6Y45_14630</name>
</gene>
<accession>A0A2T4U313</accession>
<name>A0A2T4U313_9BACI</name>
<protein>
    <recommendedName>
        <fullName evidence="3">DUF2092 domain-containing protein</fullName>
    </recommendedName>
</protein>
<dbReference type="RefSeq" id="WP_107585978.1">
    <property type="nucleotide sequence ID" value="NZ_PZJJ01000033.1"/>
</dbReference>
<dbReference type="Proteomes" id="UP000240509">
    <property type="component" value="Unassembled WGS sequence"/>
</dbReference>
<proteinExistence type="predicted"/>
<comment type="caution">
    <text evidence="1">The sequence shown here is derived from an EMBL/GenBank/DDBJ whole genome shotgun (WGS) entry which is preliminary data.</text>
</comment>
<dbReference type="PROSITE" id="PS51257">
    <property type="entry name" value="PROKAR_LIPOPROTEIN"/>
    <property type="match status" value="1"/>
</dbReference>
<evidence type="ECO:0008006" key="3">
    <source>
        <dbReference type="Google" id="ProtNLM"/>
    </source>
</evidence>
<dbReference type="Gene3D" id="2.50.20.10">
    <property type="entry name" value="Lipoprotein localisation LolA/LolB/LppX"/>
    <property type="match status" value="1"/>
</dbReference>
<keyword evidence="2" id="KW-1185">Reference proteome</keyword>
<evidence type="ECO:0000313" key="2">
    <source>
        <dbReference type="Proteomes" id="UP000240509"/>
    </source>
</evidence>
<sequence length="225" mass="25492">MKKTKATIGAAAALTVISGCGGTNEAAEESESAEEVLENAITLLEERDDYFVETRIESEGEEETEIRETSRWVFPQEDGHILERMERSVNDEPTAYDISVEGGESIVSFTEGGETAVVTSQDYGEAVTQQDKLENMHENREFELEGTEEVNGREAYHITSTEETDGLTDYWFDTETYYVVKKDGSEGTLPHVTEEVLEFDLDPDFEEEMFELEEVVPEEMEIIRR</sequence>
<dbReference type="AlphaFoldDB" id="A0A2T4U313"/>
<dbReference type="OrthoDB" id="2887348at2"/>